<dbReference type="EMBL" id="NHYE01001279">
    <property type="protein sequence ID" value="PPQ97203.1"/>
    <property type="molecule type" value="Genomic_DNA"/>
</dbReference>
<dbReference type="Gene3D" id="1.20.1280.50">
    <property type="match status" value="1"/>
</dbReference>
<keyword evidence="2" id="KW-1185">Reference proteome</keyword>
<name>A0A409Y2K5_9AGAR</name>
<comment type="caution">
    <text evidence="1">The sequence shown here is derived from an EMBL/GenBank/DDBJ whole genome shotgun (WGS) entry which is preliminary data.</text>
</comment>
<dbReference type="InParanoid" id="A0A409Y2K5"/>
<organism evidence="1 2">
    <name type="scientific">Gymnopilus dilepis</name>
    <dbReference type="NCBI Taxonomy" id="231916"/>
    <lineage>
        <taxon>Eukaryota</taxon>
        <taxon>Fungi</taxon>
        <taxon>Dikarya</taxon>
        <taxon>Basidiomycota</taxon>
        <taxon>Agaricomycotina</taxon>
        <taxon>Agaricomycetes</taxon>
        <taxon>Agaricomycetidae</taxon>
        <taxon>Agaricales</taxon>
        <taxon>Agaricineae</taxon>
        <taxon>Hymenogastraceae</taxon>
        <taxon>Gymnopilus</taxon>
    </lineage>
</organism>
<accession>A0A409Y2K5</accession>
<dbReference type="OrthoDB" id="3217549at2759"/>
<gene>
    <name evidence="1" type="ORF">CVT26_000713</name>
</gene>
<dbReference type="Proteomes" id="UP000284706">
    <property type="component" value="Unassembled WGS sequence"/>
</dbReference>
<sequence length="446" mass="50080">MKVACMQSVLGWETAAMSQDPMAPSRSCATEFPYTSSTKRIPVCRHPMNHDGLSNVNSLPVEMLQEIFLKAIEVDLSTGLCLTDFDGTLSNHVPLVVVLSQVCSLWRRIVLSTPSLWSTIRVIPSSQHQTAQMHWTKIFLSRSSTQPLDLVLKDCRSRSGSATSSGCREICATRSILSLLLSRARFWRSIDFHVSHEVLDMLFMMLGSSSKRLHAPNLRSASVLVSKETCEKLPPDHLSCPVSFINGTWANPFLATVWRSIFSSPNMKEMTWWPGFHRIFPNPPVAMFDRVTSLNIHYSISAEEVLHILPYFLGIKEVIVTNLRLQSFTGDISPGPQLLLSCLETLYLRASVEVGPVLEKLLAPSLLSFRLCYFDSMKPSIDDAHSFHRFLQHSGCHLSNFALHHDVDDNLRPGEKNFAAISMYLESSALRWMSTFETNGLVLHDA</sequence>
<proteinExistence type="predicted"/>
<reference evidence="1 2" key="1">
    <citation type="journal article" date="2018" name="Evol. Lett.">
        <title>Horizontal gene cluster transfer increased hallucinogenic mushroom diversity.</title>
        <authorList>
            <person name="Reynolds H.T."/>
            <person name="Vijayakumar V."/>
            <person name="Gluck-Thaler E."/>
            <person name="Korotkin H.B."/>
            <person name="Matheny P.B."/>
            <person name="Slot J.C."/>
        </authorList>
    </citation>
    <scope>NUCLEOTIDE SEQUENCE [LARGE SCALE GENOMIC DNA]</scope>
    <source>
        <strain evidence="1 2">SRW20</strain>
    </source>
</reference>
<evidence type="ECO:0000313" key="1">
    <source>
        <dbReference type="EMBL" id="PPQ97203.1"/>
    </source>
</evidence>
<protein>
    <submittedName>
        <fullName evidence="1">Uncharacterized protein</fullName>
    </submittedName>
</protein>
<dbReference type="AlphaFoldDB" id="A0A409Y2K5"/>
<evidence type="ECO:0000313" key="2">
    <source>
        <dbReference type="Proteomes" id="UP000284706"/>
    </source>
</evidence>